<organism evidence="1 2">
    <name type="scientific">Candidatus Nomurabacteria bacterium GW2011_GWE1_35_16</name>
    <dbReference type="NCBI Taxonomy" id="1618761"/>
    <lineage>
        <taxon>Bacteria</taxon>
        <taxon>Candidatus Nomuraibacteriota</taxon>
    </lineage>
</organism>
<accession>A0A0G0BC54</accession>
<comment type="caution">
    <text evidence="1">The sequence shown here is derived from an EMBL/GenBank/DDBJ whole genome shotgun (WGS) entry which is preliminary data.</text>
</comment>
<dbReference type="Proteomes" id="UP000034952">
    <property type="component" value="Unassembled WGS sequence"/>
</dbReference>
<sequence length="147" mass="17282">MQICKTSDEIHSENYPYLVIKIKDGIYMPMYTDKELTTSELMIVGLEIYEKNKLESCIVSSNDCSFYVKSHNYVETKKECPTGGVLITNSDFKEKIVYEHTNEDIKKIRIAISHKWIWQKMNQDEKAFCVKRFVFNNGTYYPDSEYG</sequence>
<protein>
    <submittedName>
        <fullName evidence="1">Uncharacterized protein</fullName>
    </submittedName>
</protein>
<dbReference type="AlphaFoldDB" id="A0A0G0BC54"/>
<name>A0A0G0BC54_9BACT</name>
<evidence type="ECO:0000313" key="1">
    <source>
        <dbReference type="EMBL" id="KKP66939.1"/>
    </source>
</evidence>
<gene>
    <name evidence="1" type="ORF">UR64_C0001G0018</name>
</gene>
<proteinExistence type="predicted"/>
<evidence type="ECO:0000313" key="2">
    <source>
        <dbReference type="Proteomes" id="UP000034952"/>
    </source>
</evidence>
<dbReference type="EMBL" id="LBPY01000001">
    <property type="protein sequence ID" value="KKP66939.1"/>
    <property type="molecule type" value="Genomic_DNA"/>
</dbReference>
<reference evidence="1 2" key="1">
    <citation type="journal article" date="2015" name="Nature">
        <title>rRNA introns, odd ribosomes, and small enigmatic genomes across a large radiation of phyla.</title>
        <authorList>
            <person name="Brown C.T."/>
            <person name="Hug L.A."/>
            <person name="Thomas B.C."/>
            <person name="Sharon I."/>
            <person name="Castelle C.J."/>
            <person name="Singh A."/>
            <person name="Wilkins M.J."/>
            <person name="Williams K.H."/>
            <person name="Banfield J.F."/>
        </authorList>
    </citation>
    <scope>NUCLEOTIDE SEQUENCE [LARGE SCALE GENOMIC DNA]</scope>
</reference>